<dbReference type="EMBL" id="CP069620">
    <property type="protein sequence ID" value="UZH55207.1"/>
    <property type="molecule type" value="Genomic_DNA"/>
</dbReference>
<dbReference type="InterPro" id="IPR009057">
    <property type="entry name" value="Homeodomain-like_sf"/>
</dbReference>
<evidence type="ECO:0000313" key="4">
    <source>
        <dbReference type="Proteomes" id="UP001163981"/>
    </source>
</evidence>
<evidence type="ECO:0000256" key="1">
    <source>
        <dbReference type="ARBA" id="ARBA00038232"/>
    </source>
</evidence>
<reference evidence="3" key="1">
    <citation type="submission" date="2021-02" db="EMBL/GenBank/DDBJ databases">
        <title>Salinimicrobium sp. nov. isolated from seawater in Tongyeong, Republic of Korea.</title>
        <authorList>
            <person name="Lee S.-J."/>
        </authorList>
    </citation>
    <scope>NUCLEOTIDE SEQUENCE</scope>
    <source>
        <strain evidence="3">HN-2-9-2</strain>
    </source>
</reference>
<dbReference type="Pfam" id="PF13518">
    <property type="entry name" value="HTH_28"/>
    <property type="match status" value="1"/>
</dbReference>
<dbReference type="InterPro" id="IPR010921">
    <property type="entry name" value="Trp_repressor/repl_initiator"/>
</dbReference>
<dbReference type="SUPFAM" id="SSF48295">
    <property type="entry name" value="TrpR-like"/>
    <property type="match status" value="1"/>
</dbReference>
<dbReference type="Gene3D" id="1.10.10.10">
    <property type="entry name" value="Winged helix-like DNA-binding domain superfamily/Winged helix DNA-binding domain"/>
    <property type="match status" value="2"/>
</dbReference>
<dbReference type="InterPro" id="IPR055247">
    <property type="entry name" value="InsJ-like_HTH"/>
</dbReference>
<evidence type="ECO:0000259" key="2">
    <source>
        <dbReference type="Pfam" id="PF13518"/>
    </source>
</evidence>
<dbReference type="SUPFAM" id="SSF46689">
    <property type="entry name" value="Homeodomain-like"/>
    <property type="match status" value="1"/>
</dbReference>
<dbReference type="PANTHER" id="PTHR33795">
    <property type="entry name" value="INSERTION ELEMENT IS150 PROTEIN INSJ"/>
    <property type="match status" value="1"/>
</dbReference>
<feature type="domain" description="Insertion element IS150 protein InsJ-like helix-turn-helix" evidence="2">
    <location>
        <begin position="84"/>
        <end position="130"/>
    </location>
</feature>
<protein>
    <recommendedName>
        <fullName evidence="2">Insertion element IS150 protein InsJ-like helix-turn-helix domain-containing protein</fullName>
    </recommendedName>
</protein>
<organism evidence="3 4">
    <name type="scientific">Salinimicrobium tongyeongense</name>
    <dbReference type="NCBI Taxonomy" id="2809707"/>
    <lineage>
        <taxon>Bacteria</taxon>
        <taxon>Pseudomonadati</taxon>
        <taxon>Bacteroidota</taxon>
        <taxon>Flavobacteriia</taxon>
        <taxon>Flavobacteriales</taxon>
        <taxon>Flavobacteriaceae</taxon>
        <taxon>Salinimicrobium</taxon>
    </lineage>
</organism>
<evidence type="ECO:0000313" key="3">
    <source>
        <dbReference type="EMBL" id="UZH55207.1"/>
    </source>
</evidence>
<keyword evidence="4" id="KW-1185">Reference proteome</keyword>
<comment type="similarity">
    <text evidence="1">Belongs to the IS150/IS1296 orfA family.</text>
</comment>
<proteinExistence type="inferred from homology"/>
<gene>
    <name evidence="3" type="ORF">JRG66_14830</name>
</gene>
<name>A0ABY6NQP9_9FLAO</name>
<sequence length="190" mass="22212">MSFLECPQKVRHFIGGIFMSRKIKHDYNFKKAVVKEVVNEGLSAYAVSLKYNLGESMVRRWVSFYRAHGSKGLKPIRNKYSPKFKVKVIQKMKENSLSFQQTCVLFKIPSSETLVKWVKVYNEKGREGLSIENRGRIKSMPRKPKKPMTREEQLLDELADLKAENAYLKKLHALVQSEKEKEEKRKSSRN</sequence>
<dbReference type="InterPro" id="IPR036388">
    <property type="entry name" value="WH-like_DNA-bd_sf"/>
</dbReference>
<accession>A0ABY6NQP9</accession>
<dbReference type="Proteomes" id="UP001163981">
    <property type="component" value="Chromosome"/>
</dbReference>
<dbReference type="PANTHER" id="PTHR33795:SF1">
    <property type="entry name" value="INSERTION ELEMENT IS150 PROTEIN INSJ"/>
    <property type="match status" value="1"/>
</dbReference>
<dbReference type="InterPro" id="IPR052057">
    <property type="entry name" value="IS150/IS1296_orfA-like"/>
</dbReference>